<name>A0A0A9GXC4_ARUDO</name>
<dbReference type="AlphaFoldDB" id="A0A0A9GXC4"/>
<dbReference type="EMBL" id="GBRH01170645">
    <property type="protein sequence ID" value="JAE27251.1"/>
    <property type="molecule type" value="Transcribed_RNA"/>
</dbReference>
<sequence length="62" mass="7129">MIKDEIKQVMDLVVECGASEGSVEWLMACQLFVKAENRHVFLQAKTDEGRLSYLRMWCSCMA</sequence>
<reference evidence="1" key="2">
    <citation type="journal article" date="2015" name="Data Brief">
        <title>Shoot transcriptome of the giant reed, Arundo donax.</title>
        <authorList>
            <person name="Barrero R.A."/>
            <person name="Guerrero F.D."/>
            <person name="Moolhuijzen P."/>
            <person name="Goolsby J.A."/>
            <person name="Tidwell J."/>
            <person name="Bellgard S.E."/>
            <person name="Bellgard M.I."/>
        </authorList>
    </citation>
    <scope>NUCLEOTIDE SEQUENCE</scope>
    <source>
        <tissue evidence="1">Shoot tissue taken approximately 20 cm above the soil surface</tissue>
    </source>
</reference>
<reference evidence="1" key="1">
    <citation type="submission" date="2014-09" db="EMBL/GenBank/DDBJ databases">
        <authorList>
            <person name="Magalhaes I.L.F."/>
            <person name="Oliveira U."/>
            <person name="Santos F.R."/>
            <person name="Vidigal T.H.D.A."/>
            <person name="Brescovit A.D."/>
            <person name="Santos A.J."/>
        </authorList>
    </citation>
    <scope>NUCLEOTIDE SEQUENCE</scope>
    <source>
        <tissue evidence="1">Shoot tissue taken approximately 20 cm above the soil surface</tissue>
    </source>
</reference>
<protein>
    <submittedName>
        <fullName evidence="1">Uncharacterized protein</fullName>
    </submittedName>
</protein>
<dbReference type="PANTHER" id="PTHR47851:SF8">
    <property type="entry name" value="NO APICAL MERISTEM-ASSOCIATED C-TERMINAL DOMAIN-CONTAINING PROTEIN"/>
    <property type="match status" value="1"/>
</dbReference>
<dbReference type="PANTHER" id="PTHR47851">
    <property type="entry name" value="OS06G0588700 PROTEIN-RELATED"/>
    <property type="match status" value="1"/>
</dbReference>
<organism evidence="1">
    <name type="scientific">Arundo donax</name>
    <name type="common">Giant reed</name>
    <name type="synonym">Donax arundinaceus</name>
    <dbReference type="NCBI Taxonomy" id="35708"/>
    <lineage>
        <taxon>Eukaryota</taxon>
        <taxon>Viridiplantae</taxon>
        <taxon>Streptophyta</taxon>
        <taxon>Embryophyta</taxon>
        <taxon>Tracheophyta</taxon>
        <taxon>Spermatophyta</taxon>
        <taxon>Magnoliopsida</taxon>
        <taxon>Liliopsida</taxon>
        <taxon>Poales</taxon>
        <taxon>Poaceae</taxon>
        <taxon>PACMAD clade</taxon>
        <taxon>Arundinoideae</taxon>
        <taxon>Arundineae</taxon>
        <taxon>Arundo</taxon>
    </lineage>
</organism>
<evidence type="ECO:0000313" key="1">
    <source>
        <dbReference type="EMBL" id="JAE27251.1"/>
    </source>
</evidence>
<accession>A0A0A9GXC4</accession>
<proteinExistence type="predicted"/>